<reference evidence="11 12" key="1">
    <citation type="submission" date="2019-04" db="EMBL/GenBank/DDBJ databases">
        <title>Cohnella sp. nov., isolated from soil.</title>
        <authorList>
            <person name="Kim W."/>
        </authorList>
    </citation>
    <scope>NUCLEOTIDE SEQUENCE [LARGE SCALE GENOMIC DNA]</scope>
    <source>
        <strain evidence="11 12">CAU 1483</strain>
    </source>
</reference>
<evidence type="ECO:0000256" key="6">
    <source>
        <dbReference type="ARBA" id="ARBA00022989"/>
    </source>
</evidence>
<comment type="similarity">
    <text evidence="8">Belongs to the TRAP transporter small permease family.</text>
</comment>
<evidence type="ECO:0000256" key="9">
    <source>
        <dbReference type="SAM" id="Phobius"/>
    </source>
</evidence>
<feature type="transmembrane region" description="Helical" evidence="9">
    <location>
        <begin position="12"/>
        <end position="35"/>
    </location>
</feature>
<keyword evidence="7 9" id="KW-0472">Membrane</keyword>
<feature type="domain" description="Tripartite ATP-independent periplasmic transporters DctQ component" evidence="10">
    <location>
        <begin position="23"/>
        <end position="152"/>
    </location>
</feature>
<feature type="transmembrane region" description="Helical" evidence="9">
    <location>
        <begin position="125"/>
        <end position="148"/>
    </location>
</feature>
<feature type="transmembrane region" description="Helical" evidence="9">
    <location>
        <begin position="86"/>
        <end position="105"/>
    </location>
</feature>
<evidence type="ECO:0000256" key="5">
    <source>
        <dbReference type="ARBA" id="ARBA00022692"/>
    </source>
</evidence>
<feature type="transmembrane region" description="Helical" evidence="9">
    <location>
        <begin position="47"/>
        <end position="65"/>
    </location>
</feature>
<dbReference type="GO" id="GO:0022857">
    <property type="term" value="F:transmembrane transporter activity"/>
    <property type="evidence" value="ECO:0007669"/>
    <property type="project" value="TreeGrafter"/>
</dbReference>
<dbReference type="GO" id="GO:0005886">
    <property type="term" value="C:plasma membrane"/>
    <property type="evidence" value="ECO:0007669"/>
    <property type="project" value="UniProtKB-SubCell"/>
</dbReference>
<dbReference type="InterPro" id="IPR055348">
    <property type="entry name" value="DctQ"/>
</dbReference>
<dbReference type="PANTHER" id="PTHR35011">
    <property type="entry name" value="2,3-DIKETO-L-GULONATE TRAP TRANSPORTER SMALL PERMEASE PROTEIN YIAM"/>
    <property type="match status" value="1"/>
</dbReference>
<evidence type="ECO:0000256" key="8">
    <source>
        <dbReference type="ARBA" id="ARBA00038436"/>
    </source>
</evidence>
<evidence type="ECO:0000256" key="1">
    <source>
        <dbReference type="ARBA" id="ARBA00004429"/>
    </source>
</evidence>
<evidence type="ECO:0000256" key="4">
    <source>
        <dbReference type="ARBA" id="ARBA00022519"/>
    </source>
</evidence>
<dbReference type="OrthoDB" id="9815614at2"/>
<dbReference type="InterPro" id="IPR007387">
    <property type="entry name" value="TRAP_DctQ"/>
</dbReference>
<dbReference type="RefSeq" id="WP_136779285.1">
    <property type="nucleotide sequence ID" value="NZ_SUPK01000009.1"/>
</dbReference>
<organism evidence="11 12">
    <name type="scientific">Cohnella pontilimi</name>
    <dbReference type="NCBI Taxonomy" id="2564100"/>
    <lineage>
        <taxon>Bacteria</taxon>
        <taxon>Bacillati</taxon>
        <taxon>Bacillota</taxon>
        <taxon>Bacilli</taxon>
        <taxon>Bacillales</taxon>
        <taxon>Paenibacillaceae</taxon>
        <taxon>Cohnella</taxon>
    </lineage>
</organism>
<comment type="caution">
    <text evidence="11">The sequence shown here is derived from an EMBL/GenBank/DDBJ whole genome shotgun (WGS) entry which is preliminary data.</text>
</comment>
<dbReference type="EMBL" id="SUPK01000009">
    <property type="protein sequence ID" value="TJY39845.1"/>
    <property type="molecule type" value="Genomic_DNA"/>
</dbReference>
<gene>
    <name evidence="11" type="ORF">E5161_18070</name>
</gene>
<dbReference type="AlphaFoldDB" id="A0A4U0F5F0"/>
<sequence length="187" mass="21022">MNKLINKITAFLNFLLAVCLSLMIIFVFGNVVLRYAFDSGITWSEEVSRFLFIWSILIGSILALKDNEHLGVDSLIKKLSITGKKIVYVISNLMILATMVLVFIGCWKLTILNVDQSAPATGMPYAYIYAVGCLMCACMVLIVFARLYRVLAGKMEEREFIMTTDSDELVQQNETDNDNHEEGAKKS</sequence>
<protein>
    <submittedName>
        <fullName evidence="11">TRAP transporter small permease</fullName>
    </submittedName>
</protein>
<keyword evidence="2" id="KW-0813">Transport</keyword>
<evidence type="ECO:0000256" key="2">
    <source>
        <dbReference type="ARBA" id="ARBA00022448"/>
    </source>
</evidence>
<comment type="subcellular location">
    <subcellularLocation>
        <location evidence="1">Cell inner membrane</location>
        <topology evidence="1">Multi-pass membrane protein</topology>
    </subcellularLocation>
</comment>
<keyword evidence="3" id="KW-1003">Cell membrane</keyword>
<keyword evidence="12" id="KW-1185">Reference proteome</keyword>
<accession>A0A4U0F5F0</accession>
<evidence type="ECO:0000313" key="11">
    <source>
        <dbReference type="EMBL" id="TJY39845.1"/>
    </source>
</evidence>
<dbReference type="Proteomes" id="UP000309673">
    <property type="component" value="Unassembled WGS sequence"/>
</dbReference>
<dbReference type="Pfam" id="PF04290">
    <property type="entry name" value="DctQ"/>
    <property type="match status" value="1"/>
</dbReference>
<evidence type="ECO:0000313" key="12">
    <source>
        <dbReference type="Proteomes" id="UP000309673"/>
    </source>
</evidence>
<keyword evidence="5 9" id="KW-0812">Transmembrane</keyword>
<keyword evidence="6 9" id="KW-1133">Transmembrane helix</keyword>
<dbReference type="GO" id="GO:0015740">
    <property type="term" value="P:C4-dicarboxylate transport"/>
    <property type="evidence" value="ECO:0007669"/>
    <property type="project" value="TreeGrafter"/>
</dbReference>
<evidence type="ECO:0000256" key="7">
    <source>
        <dbReference type="ARBA" id="ARBA00023136"/>
    </source>
</evidence>
<evidence type="ECO:0000259" key="10">
    <source>
        <dbReference type="Pfam" id="PF04290"/>
    </source>
</evidence>
<dbReference type="PANTHER" id="PTHR35011:SF2">
    <property type="entry name" value="2,3-DIKETO-L-GULONATE TRAP TRANSPORTER SMALL PERMEASE PROTEIN YIAM"/>
    <property type="match status" value="1"/>
</dbReference>
<proteinExistence type="inferred from homology"/>
<keyword evidence="4" id="KW-0997">Cell inner membrane</keyword>
<evidence type="ECO:0000256" key="3">
    <source>
        <dbReference type="ARBA" id="ARBA00022475"/>
    </source>
</evidence>
<name>A0A4U0F5F0_9BACL</name>